<feature type="domain" description="ATG1a/b/c MIT" evidence="2">
    <location>
        <begin position="168"/>
        <end position="240"/>
    </location>
</feature>
<sequence length="244" mass="27289">MTSTPRFRQQGSCISLPNSYRLHSHVAHSFKDDLAYHLNPTEPICSSLFPLLGTTSNNASRVSQHQHTRFTSLSLSPKSGLPLVNRVLRSDPLSAPQSAIQRSVICPAFTSKDYLHLGMPKVCQNPSLSEIVLVLDYNLLDTIDVDREDMIYMFDTHNAVKRNEIPSQQALRICHAQVASAIEGSSSQESTRLRRSSSKKHGTPNTEDNSDVRPEKISTQNEREFLREVEHAEELTKAIEPGIV</sequence>
<keyword evidence="4" id="KW-1185">Reference proteome</keyword>
<dbReference type="EMBL" id="JAAGAX010000003">
    <property type="protein sequence ID" value="KAF2321155.1"/>
    <property type="molecule type" value="Genomic_DNA"/>
</dbReference>
<organism evidence="3 4">
    <name type="scientific">Hevea brasiliensis</name>
    <name type="common">Para rubber tree</name>
    <name type="synonym">Siphonia brasiliensis</name>
    <dbReference type="NCBI Taxonomy" id="3981"/>
    <lineage>
        <taxon>Eukaryota</taxon>
        <taxon>Viridiplantae</taxon>
        <taxon>Streptophyta</taxon>
        <taxon>Embryophyta</taxon>
        <taxon>Tracheophyta</taxon>
        <taxon>Spermatophyta</taxon>
        <taxon>Magnoliopsida</taxon>
        <taxon>eudicotyledons</taxon>
        <taxon>Gunneridae</taxon>
        <taxon>Pentapetalae</taxon>
        <taxon>rosids</taxon>
        <taxon>fabids</taxon>
        <taxon>Malpighiales</taxon>
        <taxon>Euphorbiaceae</taxon>
        <taxon>Crotonoideae</taxon>
        <taxon>Micrandreae</taxon>
        <taxon>Hevea</taxon>
    </lineage>
</organism>
<name>A0A6A6N8I6_HEVBR</name>
<comment type="caution">
    <text evidence="3">The sequence shown here is derived from an EMBL/GenBank/DDBJ whole genome shotgun (WGS) entry which is preliminary data.</text>
</comment>
<dbReference type="Pfam" id="PF24497">
    <property type="entry name" value="MIT_ATG1"/>
    <property type="match status" value="1"/>
</dbReference>
<dbReference type="Proteomes" id="UP000467840">
    <property type="component" value="Chromosome 10"/>
</dbReference>
<dbReference type="InterPro" id="IPR056281">
    <property type="entry name" value="MIT_ATG1a/b/c"/>
</dbReference>
<gene>
    <name evidence="3" type="ORF">GH714_034773</name>
</gene>
<feature type="compositionally biased region" description="Basic residues" evidence="1">
    <location>
        <begin position="193"/>
        <end position="202"/>
    </location>
</feature>
<feature type="compositionally biased region" description="Basic and acidic residues" evidence="1">
    <location>
        <begin position="210"/>
        <end position="223"/>
    </location>
</feature>
<evidence type="ECO:0000259" key="2">
    <source>
        <dbReference type="Pfam" id="PF24497"/>
    </source>
</evidence>
<protein>
    <recommendedName>
        <fullName evidence="2">ATG1a/b/c MIT domain-containing protein</fullName>
    </recommendedName>
</protein>
<proteinExistence type="predicted"/>
<feature type="region of interest" description="Disordered" evidence="1">
    <location>
        <begin position="182"/>
        <end position="223"/>
    </location>
</feature>
<evidence type="ECO:0000256" key="1">
    <source>
        <dbReference type="SAM" id="MobiDB-lite"/>
    </source>
</evidence>
<accession>A0A6A6N8I6</accession>
<evidence type="ECO:0000313" key="3">
    <source>
        <dbReference type="EMBL" id="KAF2321155.1"/>
    </source>
</evidence>
<evidence type="ECO:0000313" key="4">
    <source>
        <dbReference type="Proteomes" id="UP000467840"/>
    </source>
</evidence>
<dbReference type="AlphaFoldDB" id="A0A6A6N8I6"/>
<reference evidence="3 4" key="1">
    <citation type="journal article" date="2020" name="Mol. Plant">
        <title>The Chromosome-Based Rubber Tree Genome Provides New Insights into Spurge Genome Evolution and Rubber Biosynthesis.</title>
        <authorList>
            <person name="Liu J."/>
            <person name="Shi C."/>
            <person name="Shi C.C."/>
            <person name="Li W."/>
            <person name="Zhang Q.J."/>
            <person name="Zhang Y."/>
            <person name="Li K."/>
            <person name="Lu H.F."/>
            <person name="Shi C."/>
            <person name="Zhu S.T."/>
            <person name="Xiao Z.Y."/>
            <person name="Nan H."/>
            <person name="Yue Y."/>
            <person name="Zhu X.G."/>
            <person name="Wu Y."/>
            <person name="Hong X.N."/>
            <person name="Fan G.Y."/>
            <person name="Tong Y."/>
            <person name="Zhang D."/>
            <person name="Mao C.L."/>
            <person name="Liu Y.L."/>
            <person name="Hao S.J."/>
            <person name="Liu W.Q."/>
            <person name="Lv M.Q."/>
            <person name="Zhang H.B."/>
            <person name="Liu Y."/>
            <person name="Hu-Tang G.R."/>
            <person name="Wang J.P."/>
            <person name="Wang J.H."/>
            <person name="Sun Y.H."/>
            <person name="Ni S.B."/>
            <person name="Chen W.B."/>
            <person name="Zhang X.C."/>
            <person name="Jiao Y.N."/>
            <person name="Eichler E.E."/>
            <person name="Li G.H."/>
            <person name="Liu X."/>
            <person name="Gao L.Z."/>
        </authorList>
    </citation>
    <scope>NUCLEOTIDE SEQUENCE [LARGE SCALE GENOMIC DNA]</scope>
    <source>
        <strain evidence="4">cv. GT1</strain>
        <tissue evidence="3">Leaf</tissue>
    </source>
</reference>